<reference evidence="5" key="1">
    <citation type="submission" date="2015-01" db="EMBL/GenBank/DDBJ databases">
        <authorList>
            <person name="Aksoy S."/>
            <person name="Warren W."/>
            <person name="Wilson R.K."/>
        </authorList>
    </citation>
    <scope>NUCLEOTIDE SEQUENCE [LARGE SCALE GENOMIC DNA]</scope>
    <source>
        <strain evidence="5">IAEA</strain>
    </source>
</reference>
<dbReference type="PROSITE" id="PS51031">
    <property type="entry name" value="BESS"/>
    <property type="match status" value="2"/>
</dbReference>
<feature type="compositionally biased region" description="Acidic residues" evidence="2">
    <location>
        <begin position="386"/>
        <end position="401"/>
    </location>
</feature>
<evidence type="ECO:0000256" key="1">
    <source>
        <dbReference type="PROSITE-ProRule" id="PRU00371"/>
    </source>
</evidence>
<comment type="subcellular location">
    <subcellularLocation>
        <location evidence="1">Nucleus</location>
    </subcellularLocation>
</comment>
<feature type="region of interest" description="Disordered" evidence="2">
    <location>
        <begin position="558"/>
        <end position="599"/>
    </location>
</feature>
<feature type="region of interest" description="Disordered" evidence="2">
    <location>
        <begin position="1210"/>
        <end position="1251"/>
    </location>
</feature>
<dbReference type="SMART" id="SM00355">
    <property type="entry name" value="ZnF_C2H2"/>
    <property type="match status" value="5"/>
</dbReference>
<dbReference type="Pfam" id="PF02944">
    <property type="entry name" value="BESS"/>
    <property type="match status" value="2"/>
</dbReference>
<organism evidence="4 5">
    <name type="scientific">Glossina palpalis gambiensis</name>
    <dbReference type="NCBI Taxonomy" id="67801"/>
    <lineage>
        <taxon>Eukaryota</taxon>
        <taxon>Metazoa</taxon>
        <taxon>Ecdysozoa</taxon>
        <taxon>Arthropoda</taxon>
        <taxon>Hexapoda</taxon>
        <taxon>Insecta</taxon>
        <taxon>Pterygota</taxon>
        <taxon>Neoptera</taxon>
        <taxon>Endopterygota</taxon>
        <taxon>Diptera</taxon>
        <taxon>Brachycera</taxon>
        <taxon>Muscomorpha</taxon>
        <taxon>Hippoboscoidea</taxon>
        <taxon>Glossinidae</taxon>
        <taxon>Glossina</taxon>
    </lineage>
</organism>
<feature type="compositionally biased region" description="Basic and acidic residues" evidence="2">
    <location>
        <begin position="1074"/>
        <end position="1089"/>
    </location>
</feature>
<dbReference type="Proteomes" id="UP000092460">
    <property type="component" value="Unassembled WGS sequence"/>
</dbReference>
<feature type="domain" description="BESS" evidence="3">
    <location>
        <begin position="153"/>
        <end position="192"/>
    </location>
</feature>
<dbReference type="InterPro" id="IPR013087">
    <property type="entry name" value="Znf_C2H2_type"/>
</dbReference>
<feature type="compositionally biased region" description="Polar residues" evidence="2">
    <location>
        <begin position="755"/>
        <end position="771"/>
    </location>
</feature>
<feature type="region of interest" description="Disordered" evidence="2">
    <location>
        <begin position="1398"/>
        <end position="1421"/>
    </location>
</feature>
<dbReference type="InterPro" id="IPR003604">
    <property type="entry name" value="Matrin/U1-like-C_Znf_C2H2"/>
</dbReference>
<feature type="compositionally biased region" description="Basic and acidic residues" evidence="2">
    <location>
        <begin position="815"/>
        <end position="830"/>
    </location>
</feature>
<keyword evidence="5" id="KW-1185">Reference proteome</keyword>
<dbReference type="EnsemblMetazoa" id="GPPI029614-RA">
    <property type="protein sequence ID" value="GPPI029614-PA"/>
    <property type="gene ID" value="GPPI029614"/>
</dbReference>
<proteinExistence type="predicted"/>
<feature type="region of interest" description="Disordered" evidence="2">
    <location>
        <begin position="754"/>
        <end position="840"/>
    </location>
</feature>
<feature type="compositionally biased region" description="Polar residues" evidence="2">
    <location>
        <begin position="1398"/>
        <end position="1418"/>
    </location>
</feature>
<reference evidence="4" key="2">
    <citation type="submission" date="2020-05" db="UniProtKB">
        <authorList>
            <consortium name="EnsemblMetazoa"/>
        </authorList>
    </citation>
    <scope>IDENTIFICATION</scope>
    <source>
        <strain evidence="4">IAEA</strain>
    </source>
</reference>
<dbReference type="EMBL" id="JXJN01013988">
    <property type="status" value="NOT_ANNOTATED_CDS"/>
    <property type="molecule type" value="Genomic_DNA"/>
</dbReference>
<dbReference type="GO" id="GO:0008270">
    <property type="term" value="F:zinc ion binding"/>
    <property type="evidence" value="ECO:0007669"/>
    <property type="project" value="InterPro"/>
</dbReference>
<dbReference type="GO" id="GO:0003677">
    <property type="term" value="F:DNA binding"/>
    <property type="evidence" value="ECO:0007669"/>
    <property type="project" value="InterPro"/>
</dbReference>
<feature type="compositionally biased region" description="Low complexity" evidence="2">
    <location>
        <begin position="402"/>
        <end position="413"/>
    </location>
</feature>
<evidence type="ECO:0000313" key="4">
    <source>
        <dbReference type="EnsemblMetazoa" id="GPPI029614-PA"/>
    </source>
</evidence>
<feature type="compositionally biased region" description="Acidic residues" evidence="2">
    <location>
        <begin position="590"/>
        <end position="599"/>
    </location>
</feature>
<dbReference type="InterPro" id="IPR004210">
    <property type="entry name" value="BESS_motif"/>
</dbReference>
<feature type="compositionally biased region" description="Basic and acidic residues" evidence="2">
    <location>
        <begin position="241"/>
        <end position="254"/>
    </location>
</feature>
<evidence type="ECO:0000256" key="2">
    <source>
        <dbReference type="SAM" id="MobiDB-lite"/>
    </source>
</evidence>
<feature type="domain" description="BESS" evidence="3">
    <location>
        <begin position="1309"/>
        <end position="1348"/>
    </location>
</feature>
<feature type="region of interest" description="Disordered" evidence="2">
    <location>
        <begin position="1074"/>
        <end position="1106"/>
    </location>
</feature>
<dbReference type="VEuPathDB" id="VectorBase:GPPI029614"/>
<dbReference type="STRING" id="67801.A0A1B0BGU0"/>
<feature type="region of interest" description="Disordered" evidence="2">
    <location>
        <begin position="671"/>
        <end position="701"/>
    </location>
</feature>
<feature type="compositionally biased region" description="Basic and acidic residues" evidence="2">
    <location>
        <begin position="216"/>
        <end position="235"/>
    </location>
</feature>
<accession>A0A1B0BGU0</accession>
<protein>
    <recommendedName>
        <fullName evidence="3">BESS domain-containing protein</fullName>
    </recommendedName>
</protein>
<evidence type="ECO:0000259" key="3">
    <source>
        <dbReference type="PROSITE" id="PS51031"/>
    </source>
</evidence>
<feature type="region of interest" description="Disordered" evidence="2">
    <location>
        <begin position="201"/>
        <end position="256"/>
    </location>
</feature>
<feature type="compositionally biased region" description="Basic and acidic residues" evidence="2">
    <location>
        <begin position="778"/>
        <end position="795"/>
    </location>
</feature>
<sequence>MKMCGQLETHQRDKEGIKTDLVCKKSHLERHEKSLKHTQLQELENAATENVQVTKHPESQYLEDYCYENAKDCNENIKLNRIGAVSAKVKNLKLAQGEAIWQEINSQLSLLSKTNRLKLLNRIDKERQDLGKYLRTQRTSDISRMLSTIVPQKDSFDLFFESMSCTVRALPPKLAAEVKSRVSQLVAEFELRAILERENSDNTEKQCVDEASDENQMNKEDNEATEEIRSEESGKQAKTVDNIEEKTAGGREDDCCSDEVTLVETEEALKEPIEIDDASSDEYYGAYHPNKEKTATAALIASDDIASACVSTEFVTCIEPMVKIAEGNFPASNSYQTDLGKDLRDSLRESPMQNIEESEILDHDPMGLLEINERSEASSSTRTNADDDDDGDEEEDGDSDTDSSNRYSNSSHSSNIQDWMAKYSWLLHEDADEYYGYCLYCDAKLNVRSFSSVKQHSLSLYHKERSTNYLAFRNEEEKSGLIKPLIEVKQEFGTDSRIAALKLKRKSQVEALNNFNWRRWLQEYSWLKRDNSEGGTIGRCKYCHMRLNVEFRYLRERHQESSKHKDAEKHYNEGNAGKILQRKNSRESESDGDFEDCDEPDEDYDLNDEDFNAAKTNENKSIRQQTTSLKWRELLESNLCRCIVCNSKMSRGSYRKHIVTKSHVKNVRDYLKAQKKPRGSTATPLKEEDRESNNSNQNKPGWSYYAKQHPWISGDPIDASVAYCKYCEKRFLYGHSSLKRITHENSAQHKIAEKSYNNENDTNAKNAQNDQAMDENENSDKASESGSKHENEHNGNLENANEDEDTGQISSKSDNNNKGDGDENKNKDEENMSENDESNDNKYKRVFRCTEEWLNLYPWCERYKKDPLNYYTCLYCKVVLNKRGSRGKHQSSTRHMMAEQAYWAKATTKKEVNEENYDGANQYPWAVNLKASSKMYYCKYCRSRLSANYRKDKHEQSKLHQLNEKAYKSKEENRNSAVRKTIASEIGSVPAGNDKASVNQDVMPTPSSSASITTQWRIRFPWLTYKRTELRSHYAFCKVCKQSIFARSAKHASRHQRTTKHLKLQALKRYQEKKMSMERNLKQSEKKSGEAAGDSQANEEKDDDEKRIEPYKKHYPWIERCARKGYIRCRFCDDEVALRHLQLKIHHFSAAHKQLDSTVGETKEAEKDEVAVTNVNTETTEDDKVVLFLEEDDTARTDEDDLSEKCDHLEETADLESSRNSSNSHSTSKRRHRNGADGPAKRFKRSSNNKDFCDEHDNSTLVANLLNTPLTLANYLGPFIKQQLQQQNLSQNHSLLSSSLAGGRDASTNNSYDLFFKSVTETIKKLPVDLATEGKMKIMEIVCGLELKNFKRQQQEQEEKEPEREIVIIDESSDLNNTISSPPSQDNVDPILEQASERATTSNNERQTNYHESVNTSDFSDRNQAKACASTHSATTTNYASLIGVMDKTGIHPIQIKATVPLPQINKTANNAPTIRCIPLQSLTSQTTVTGISNSETLQIKRVHVPTTATATSAAATQRLGNTSAINSSPTTSMANNRQVFNYGSIQITQKETIPQTAVQNVTLESHPSPQRPYGAGNNIKPPAQKNIINLRLKNLLNGSAASVTSPLSIASKQTSTPISKHYQS</sequence>
<name>A0A1B0BGU0_9MUSC</name>
<feature type="region of interest" description="Disordered" evidence="2">
    <location>
        <begin position="373"/>
        <end position="413"/>
    </location>
</feature>
<evidence type="ECO:0000313" key="5">
    <source>
        <dbReference type="Proteomes" id="UP000092460"/>
    </source>
</evidence>
<feature type="compositionally biased region" description="Basic and acidic residues" evidence="2">
    <location>
        <begin position="558"/>
        <end position="572"/>
    </location>
</feature>
<dbReference type="SMART" id="SM00451">
    <property type="entry name" value="ZnF_U1"/>
    <property type="match status" value="3"/>
</dbReference>
<dbReference type="PROSITE" id="PS00028">
    <property type="entry name" value="ZINC_FINGER_C2H2_1"/>
    <property type="match status" value="1"/>
</dbReference>
<keyword evidence="1" id="KW-0539">Nucleus</keyword>
<dbReference type="GO" id="GO:0005634">
    <property type="term" value="C:nucleus"/>
    <property type="evidence" value="ECO:0007669"/>
    <property type="project" value="UniProtKB-SubCell"/>
</dbReference>